<proteinExistence type="predicted"/>
<accession>A0A401ZYV4</accession>
<dbReference type="RefSeq" id="WP_126579686.1">
    <property type="nucleotide sequence ID" value="NZ_BIFR01000001.1"/>
</dbReference>
<protein>
    <submittedName>
        <fullName evidence="1">Uncharacterized protein</fullName>
    </submittedName>
</protein>
<sequence length="169" mass="20408">MGYSYPEYAQIIVVGVIFRDVFSWYITDREYWFLDYVKYTELSSIGIPLKNRYVNPEPYKERFDIAVLNEKTAAQFLSCIEDMRVPTSKLIEMMLEWDELKESYDDMLDFIPCFLINFDKKQFSSIFPEPFSFEMYVPDGWIGRRHDFVAEIPEEERYWIANGRDLFQR</sequence>
<dbReference type="Proteomes" id="UP000287352">
    <property type="component" value="Unassembled WGS sequence"/>
</dbReference>
<dbReference type="AlphaFoldDB" id="A0A401ZYV4"/>
<name>A0A401ZYV4_9CHLR</name>
<organism evidence="1 2">
    <name type="scientific">Tengunoibacter tsumagoiensis</name>
    <dbReference type="NCBI Taxonomy" id="2014871"/>
    <lineage>
        <taxon>Bacteria</taxon>
        <taxon>Bacillati</taxon>
        <taxon>Chloroflexota</taxon>
        <taxon>Ktedonobacteria</taxon>
        <taxon>Ktedonobacterales</taxon>
        <taxon>Dictyobacteraceae</taxon>
        <taxon>Tengunoibacter</taxon>
    </lineage>
</organism>
<evidence type="ECO:0000313" key="2">
    <source>
        <dbReference type="Proteomes" id="UP000287352"/>
    </source>
</evidence>
<keyword evidence="2" id="KW-1185">Reference proteome</keyword>
<comment type="caution">
    <text evidence="1">The sequence shown here is derived from an EMBL/GenBank/DDBJ whole genome shotgun (WGS) entry which is preliminary data.</text>
</comment>
<gene>
    <name evidence="1" type="ORF">KTT_18800</name>
</gene>
<evidence type="ECO:0000313" key="1">
    <source>
        <dbReference type="EMBL" id="GCE12021.1"/>
    </source>
</evidence>
<dbReference type="OrthoDB" id="1258936at2"/>
<dbReference type="EMBL" id="BIFR01000001">
    <property type="protein sequence ID" value="GCE12021.1"/>
    <property type="molecule type" value="Genomic_DNA"/>
</dbReference>
<reference evidence="2" key="1">
    <citation type="submission" date="2018-12" db="EMBL/GenBank/DDBJ databases">
        <title>Tengunoibacter tsumagoiensis gen. nov., sp. nov., Dictyobacter kobayashii sp. nov., D. alpinus sp. nov., and D. joshuensis sp. nov. and description of Dictyobacteraceae fam. nov. within the order Ktedonobacterales isolated from Tengu-no-mugimeshi.</title>
        <authorList>
            <person name="Wang C.M."/>
            <person name="Zheng Y."/>
            <person name="Sakai Y."/>
            <person name="Toyoda A."/>
            <person name="Minakuchi Y."/>
            <person name="Abe K."/>
            <person name="Yokota A."/>
            <person name="Yabe S."/>
        </authorList>
    </citation>
    <scope>NUCLEOTIDE SEQUENCE [LARGE SCALE GENOMIC DNA]</scope>
    <source>
        <strain evidence="2">Uno3</strain>
    </source>
</reference>